<sequence>MIYSVIIGETRRGYQSDMVCKKSIVVLDNKEIVNIYITKTLCNDENYDDTEEGVVYLFYTERWHKTIMNPNPYKAGELW</sequence>
<evidence type="ECO:0000313" key="3">
    <source>
        <dbReference type="Proteomes" id="UP000315444"/>
    </source>
</evidence>
<evidence type="ECO:0000313" key="2">
    <source>
        <dbReference type="EMBL" id="TWV48416.1"/>
    </source>
</evidence>
<organism evidence="2 4">
    <name type="scientific">Bacteroides fragilis</name>
    <dbReference type="NCBI Taxonomy" id="817"/>
    <lineage>
        <taxon>Bacteria</taxon>
        <taxon>Pseudomonadati</taxon>
        <taxon>Bacteroidota</taxon>
        <taxon>Bacteroidia</taxon>
        <taxon>Bacteroidales</taxon>
        <taxon>Bacteroidaceae</taxon>
        <taxon>Bacteroides</taxon>
    </lineage>
</organism>
<reference evidence="2 4" key="1">
    <citation type="submission" date="2019-07" db="EMBL/GenBank/DDBJ databases">
        <title>Genome Sequencing of Bacteroides fragilis.</title>
        <authorList>
            <person name="Pinto K.M."/>
            <person name="Ruoff K.L."/>
            <person name="Price C.E."/>
            <person name="Valls R.A."/>
            <person name="O'Toole G.A."/>
        </authorList>
    </citation>
    <scope>NUCLEOTIDE SEQUENCE [LARGE SCALE GENOMIC DNA]</scope>
    <source>
        <strain evidence="2 4">AD135F_3B</strain>
    </source>
</reference>
<proteinExistence type="predicted"/>
<dbReference type="Proteomes" id="UP000319026">
    <property type="component" value="Unassembled WGS sequence"/>
</dbReference>
<accession>A0AB38PQD8</accession>
<dbReference type="Proteomes" id="UP000315444">
    <property type="component" value="Unassembled WGS sequence"/>
</dbReference>
<evidence type="ECO:0000313" key="1">
    <source>
        <dbReference type="EMBL" id="TWV40972.1"/>
    </source>
</evidence>
<reference evidence="1 3" key="2">
    <citation type="submission" date="2019-07" db="EMBL/GenBank/DDBJ databases">
        <title>Genome sequencing of Bacteroides fragilis.</title>
        <authorList>
            <person name="Galasyn E.V."/>
            <person name="Ruoff K.L."/>
            <person name="Price C.E."/>
            <person name="Valls R.A."/>
            <person name="O'Toole G.A."/>
        </authorList>
    </citation>
    <scope>NUCLEOTIDE SEQUENCE [LARGE SCALE GENOMIC DNA]</scope>
    <source>
        <strain evidence="1 3">AD135F_1B</strain>
    </source>
</reference>
<dbReference type="AlphaFoldDB" id="A0AB38PQD8"/>
<comment type="caution">
    <text evidence="2">The sequence shown here is derived from an EMBL/GenBank/DDBJ whole genome shotgun (WGS) entry which is preliminary data.</text>
</comment>
<gene>
    <name evidence="2" type="ORF">FSA03_13575</name>
    <name evidence="1" type="ORF">FSA06_12450</name>
</gene>
<dbReference type="EMBL" id="VOHV01000005">
    <property type="protein sequence ID" value="TWV40972.1"/>
    <property type="molecule type" value="Genomic_DNA"/>
</dbReference>
<dbReference type="EMBL" id="VOHT01000005">
    <property type="protein sequence ID" value="TWV48416.1"/>
    <property type="molecule type" value="Genomic_DNA"/>
</dbReference>
<evidence type="ECO:0000313" key="4">
    <source>
        <dbReference type="Proteomes" id="UP000319026"/>
    </source>
</evidence>
<protein>
    <submittedName>
        <fullName evidence="2">Uncharacterized protein</fullName>
    </submittedName>
</protein>
<name>A0AB38PQD8_BACFG</name>